<dbReference type="CDD" id="cd12232">
    <property type="entry name" value="RRM3_U2AF65"/>
    <property type="match status" value="1"/>
</dbReference>
<evidence type="ECO:0000256" key="5">
    <source>
        <dbReference type="ARBA" id="ARBA00022884"/>
    </source>
</evidence>
<keyword evidence="6" id="KW-0508">mRNA splicing</keyword>
<sequence length="601" mass="65292">MAPEEDDRYGVDLRDSPPTRSRSHRRTPEEDEFPPEGRFDRENGDRYKERSIREDDRGKDKSRGDDVHRDRRKRDDRERVERSERVERGERGERRHREDNERGDRGDRERRHDHDRGDRERRHRRRSRSSSPGRSRDRRSRSRSKERKSKRTTGFDMAPPGATVLPAAALPGSMLNSMTGGLPASAAGAGGGLASLGQIPGMGNGMAFPSMFPFAGGTQATRHARRVYVGGLPPMANEQSVATFFSQVMAAVGGNTAGPGDAVVNVYINQEKRFAFVEMRTVEEASNAMALDGIIYEGVSVRVRRPSDYNPSMAATLGPSQPSGHLNLAAVGLTPGASGGADGPDRIFVGGLPYYLSEEQIMDLLSSFGPLRAFDLVKDRDTGNSKGYGFCVYQDPSVMDIACAALNGLKMGDRTLTVRRASASFMGFSGQPKPDQTNVIVQAQQQIALQKLALSATGANAMGLGMGMGVGGMFPGLGGGMMPNMVPSGAPAPTPEITTKVVCLSQVVSLDDLKDDGEFHEIVEDMREECGKYGNLVNVVIPRPSYNGEDVPGLGMVFVEYSDLQGATKAKQALHNRKFGGNSVIASFYSEDKFLNGDYGG</sequence>
<dbReference type="InterPro" id="IPR006529">
    <property type="entry name" value="U2AF_lg"/>
</dbReference>
<dbReference type="CDD" id="cd12230">
    <property type="entry name" value="RRM1_U2AF65"/>
    <property type="match status" value="1"/>
</dbReference>
<feature type="domain" description="RRM" evidence="10">
    <location>
        <begin position="345"/>
        <end position="423"/>
    </location>
</feature>
<evidence type="ECO:0000256" key="8">
    <source>
        <dbReference type="PROSITE-ProRule" id="PRU00176"/>
    </source>
</evidence>
<feature type="compositionally biased region" description="Basic and acidic residues" evidence="9">
    <location>
        <begin position="8"/>
        <end position="17"/>
    </location>
</feature>
<dbReference type="SMART" id="SM00360">
    <property type="entry name" value="RRM"/>
    <property type="match status" value="3"/>
</dbReference>
<dbReference type="FunFam" id="3.30.70.330:FF:000111">
    <property type="entry name" value="U2 snRNP auxiliary factor large subunit"/>
    <property type="match status" value="1"/>
</dbReference>
<dbReference type="EMBL" id="CM026427">
    <property type="protein sequence ID" value="KAG0569465.1"/>
    <property type="molecule type" value="Genomic_DNA"/>
</dbReference>
<evidence type="ECO:0000313" key="12">
    <source>
        <dbReference type="Proteomes" id="UP000822688"/>
    </source>
</evidence>
<dbReference type="PANTHER" id="PTHR23139">
    <property type="entry name" value="RNA-BINDING PROTEIN"/>
    <property type="match status" value="1"/>
</dbReference>
<dbReference type="GO" id="GO:0008380">
    <property type="term" value="P:RNA splicing"/>
    <property type="evidence" value="ECO:0007669"/>
    <property type="project" value="UniProtKB-KW"/>
</dbReference>
<evidence type="ECO:0000259" key="10">
    <source>
        <dbReference type="PROSITE" id="PS50102"/>
    </source>
</evidence>
<evidence type="ECO:0000256" key="9">
    <source>
        <dbReference type="SAM" id="MobiDB-lite"/>
    </source>
</evidence>
<dbReference type="SUPFAM" id="SSF54928">
    <property type="entry name" value="RNA-binding domain, RBD"/>
    <property type="match status" value="3"/>
</dbReference>
<dbReference type="Proteomes" id="UP000822688">
    <property type="component" value="Chromosome 6"/>
</dbReference>
<accession>A0A8T0HES8</accession>
<dbReference type="NCBIfam" id="TIGR01642">
    <property type="entry name" value="U2AF_lg"/>
    <property type="match status" value="1"/>
</dbReference>
<comment type="similarity">
    <text evidence="2">Belongs to the splicing factor SR family.</text>
</comment>
<keyword evidence="5 8" id="KW-0694">RNA-binding</keyword>
<dbReference type="GO" id="GO:0006397">
    <property type="term" value="P:mRNA processing"/>
    <property type="evidence" value="ECO:0007669"/>
    <property type="project" value="UniProtKB-KW"/>
</dbReference>
<feature type="compositionally biased region" description="Basic residues" evidence="9">
    <location>
        <begin position="136"/>
        <end position="151"/>
    </location>
</feature>
<dbReference type="Pfam" id="PF00076">
    <property type="entry name" value="RRM_1"/>
    <property type="match status" value="2"/>
</dbReference>
<comment type="subcellular location">
    <subcellularLocation>
        <location evidence="1">Nucleus</location>
    </subcellularLocation>
</comment>
<proteinExistence type="inferred from homology"/>
<dbReference type="GO" id="GO:0003723">
    <property type="term" value="F:RNA binding"/>
    <property type="evidence" value="ECO:0007669"/>
    <property type="project" value="UniProtKB-UniRule"/>
</dbReference>
<keyword evidence="12" id="KW-1185">Reference proteome</keyword>
<feature type="domain" description="RRM" evidence="10">
    <location>
        <begin position="225"/>
        <end position="308"/>
    </location>
</feature>
<evidence type="ECO:0000313" key="11">
    <source>
        <dbReference type="EMBL" id="KAG0569465.1"/>
    </source>
</evidence>
<feature type="region of interest" description="Disordered" evidence="9">
    <location>
        <begin position="1"/>
        <end position="162"/>
    </location>
</feature>
<feature type="domain" description="RRM" evidence="10">
    <location>
        <begin position="506"/>
        <end position="591"/>
    </location>
</feature>
<dbReference type="PROSITE" id="PS50102">
    <property type="entry name" value="RRM"/>
    <property type="match status" value="3"/>
</dbReference>
<dbReference type="CDD" id="cd12231">
    <property type="entry name" value="RRM2_U2AF65"/>
    <property type="match status" value="1"/>
</dbReference>
<evidence type="ECO:0000256" key="2">
    <source>
        <dbReference type="ARBA" id="ARBA00010269"/>
    </source>
</evidence>
<evidence type="ECO:0000256" key="3">
    <source>
        <dbReference type="ARBA" id="ARBA00022664"/>
    </source>
</evidence>
<name>A0A8T0HES8_CERPU</name>
<dbReference type="InterPro" id="IPR003954">
    <property type="entry name" value="RRM_euk-type"/>
</dbReference>
<dbReference type="InterPro" id="IPR035979">
    <property type="entry name" value="RBD_domain_sf"/>
</dbReference>
<evidence type="ECO:0000256" key="6">
    <source>
        <dbReference type="ARBA" id="ARBA00023187"/>
    </source>
</evidence>
<dbReference type="GO" id="GO:0005634">
    <property type="term" value="C:nucleus"/>
    <property type="evidence" value="ECO:0007669"/>
    <property type="project" value="UniProtKB-SubCell"/>
</dbReference>
<keyword evidence="7" id="KW-0539">Nucleus</keyword>
<reference evidence="11 12" key="1">
    <citation type="submission" date="2020-06" db="EMBL/GenBank/DDBJ databases">
        <title>WGS assembly of Ceratodon purpureus strain R40.</title>
        <authorList>
            <person name="Carey S.B."/>
            <person name="Jenkins J."/>
            <person name="Shu S."/>
            <person name="Lovell J.T."/>
            <person name="Sreedasyam A."/>
            <person name="Maumus F."/>
            <person name="Tiley G.P."/>
            <person name="Fernandez-Pozo N."/>
            <person name="Barry K."/>
            <person name="Chen C."/>
            <person name="Wang M."/>
            <person name="Lipzen A."/>
            <person name="Daum C."/>
            <person name="Saski C.A."/>
            <person name="Payton A.C."/>
            <person name="Mcbreen J.C."/>
            <person name="Conrad R.E."/>
            <person name="Kollar L.M."/>
            <person name="Olsson S."/>
            <person name="Huttunen S."/>
            <person name="Landis J.B."/>
            <person name="Wickett N.J."/>
            <person name="Johnson M.G."/>
            <person name="Rensing S.A."/>
            <person name="Grimwood J."/>
            <person name="Schmutz J."/>
            <person name="Mcdaniel S.F."/>
        </authorList>
    </citation>
    <scope>NUCLEOTIDE SEQUENCE [LARGE SCALE GENOMIC DNA]</scope>
    <source>
        <strain evidence="11 12">R40</strain>
    </source>
</reference>
<organism evidence="11 12">
    <name type="scientific">Ceratodon purpureus</name>
    <name type="common">Fire moss</name>
    <name type="synonym">Dicranum purpureum</name>
    <dbReference type="NCBI Taxonomy" id="3225"/>
    <lineage>
        <taxon>Eukaryota</taxon>
        <taxon>Viridiplantae</taxon>
        <taxon>Streptophyta</taxon>
        <taxon>Embryophyta</taxon>
        <taxon>Bryophyta</taxon>
        <taxon>Bryophytina</taxon>
        <taxon>Bryopsida</taxon>
        <taxon>Dicranidae</taxon>
        <taxon>Pseudoditrichales</taxon>
        <taxon>Ditrichaceae</taxon>
        <taxon>Ceratodon</taxon>
    </lineage>
</organism>
<dbReference type="OrthoDB" id="10266058at2759"/>
<evidence type="ECO:0000256" key="7">
    <source>
        <dbReference type="ARBA" id="ARBA00023242"/>
    </source>
</evidence>
<dbReference type="AlphaFoldDB" id="A0A8T0HES8"/>
<gene>
    <name evidence="11" type="ORF">KC19_6G092400</name>
</gene>
<dbReference type="SMART" id="SM00361">
    <property type="entry name" value="RRM_1"/>
    <property type="match status" value="1"/>
</dbReference>
<keyword evidence="4" id="KW-0677">Repeat</keyword>
<comment type="caution">
    <text evidence="11">The sequence shown here is derived from an EMBL/GenBank/DDBJ whole genome shotgun (WGS) entry which is preliminary data.</text>
</comment>
<keyword evidence="3" id="KW-0507">mRNA processing</keyword>
<protein>
    <recommendedName>
        <fullName evidence="10">RRM domain-containing protein</fullName>
    </recommendedName>
</protein>
<evidence type="ECO:0000256" key="4">
    <source>
        <dbReference type="ARBA" id="ARBA00022737"/>
    </source>
</evidence>
<dbReference type="FunFam" id="3.30.70.330:FF:000057">
    <property type="entry name" value="U2 snRNP auxiliary factor large subunit"/>
    <property type="match status" value="1"/>
</dbReference>
<evidence type="ECO:0000256" key="1">
    <source>
        <dbReference type="ARBA" id="ARBA00004123"/>
    </source>
</evidence>
<dbReference type="InterPro" id="IPR012677">
    <property type="entry name" value="Nucleotide-bd_a/b_plait_sf"/>
</dbReference>
<dbReference type="InterPro" id="IPR000504">
    <property type="entry name" value="RRM_dom"/>
</dbReference>
<feature type="compositionally biased region" description="Basic and acidic residues" evidence="9">
    <location>
        <begin position="35"/>
        <end position="120"/>
    </location>
</feature>
<dbReference type="FunFam" id="3.30.70.330:FF:000225">
    <property type="entry name" value="U2 snRNP auxiliary factor large subunit"/>
    <property type="match status" value="1"/>
</dbReference>
<dbReference type="Gene3D" id="3.30.70.330">
    <property type="match status" value="3"/>
</dbReference>